<reference evidence="1 2" key="1">
    <citation type="journal article" date="2023" name="Nucleic Acids Res.">
        <title>The hologenome of Daphnia magna reveals possible DNA methylation and microbiome-mediated evolution of the host genome.</title>
        <authorList>
            <person name="Chaturvedi A."/>
            <person name="Li X."/>
            <person name="Dhandapani V."/>
            <person name="Marshall H."/>
            <person name="Kissane S."/>
            <person name="Cuenca-Cambronero M."/>
            <person name="Asole G."/>
            <person name="Calvet F."/>
            <person name="Ruiz-Romero M."/>
            <person name="Marangio P."/>
            <person name="Guigo R."/>
            <person name="Rago D."/>
            <person name="Mirbahai L."/>
            <person name="Eastwood N."/>
            <person name="Colbourne J.K."/>
            <person name="Zhou J."/>
            <person name="Mallon E."/>
            <person name="Orsini L."/>
        </authorList>
    </citation>
    <scope>NUCLEOTIDE SEQUENCE [LARGE SCALE GENOMIC DNA]</scope>
    <source>
        <strain evidence="1">LRV0_1</strain>
    </source>
</reference>
<name>A0ABQ9ZEG4_9CRUS</name>
<gene>
    <name evidence="1" type="ORF">OUZ56_020432</name>
</gene>
<sequence length="107" mass="11607">MGEIKSNSQLAKLQASKLDSNRLIEANNPIQGPISLATAATPHFSCFSSTQTVPYPLVYAVRIGKNKGKSIAIPLKEAAVETQVDCHRNLTVFTSAGILPVFQRRLQ</sequence>
<evidence type="ECO:0000313" key="1">
    <source>
        <dbReference type="EMBL" id="KAK4011316.1"/>
    </source>
</evidence>
<organism evidence="1 2">
    <name type="scientific">Daphnia magna</name>
    <dbReference type="NCBI Taxonomy" id="35525"/>
    <lineage>
        <taxon>Eukaryota</taxon>
        <taxon>Metazoa</taxon>
        <taxon>Ecdysozoa</taxon>
        <taxon>Arthropoda</taxon>
        <taxon>Crustacea</taxon>
        <taxon>Branchiopoda</taxon>
        <taxon>Diplostraca</taxon>
        <taxon>Cladocera</taxon>
        <taxon>Anomopoda</taxon>
        <taxon>Daphniidae</taxon>
        <taxon>Daphnia</taxon>
    </lineage>
</organism>
<proteinExistence type="predicted"/>
<evidence type="ECO:0000313" key="2">
    <source>
        <dbReference type="Proteomes" id="UP001234178"/>
    </source>
</evidence>
<dbReference type="EMBL" id="JAOYFB010000003">
    <property type="protein sequence ID" value="KAK4011316.1"/>
    <property type="molecule type" value="Genomic_DNA"/>
</dbReference>
<comment type="caution">
    <text evidence="1">The sequence shown here is derived from an EMBL/GenBank/DDBJ whole genome shotgun (WGS) entry which is preliminary data.</text>
</comment>
<dbReference type="Proteomes" id="UP001234178">
    <property type="component" value="Unassembled WGS sequence"/>
</dbReference>
<accession>A0ABQ9ZEG4</accession>
<keyword evidence="2" id="KW-1185">Reference proteome</keyword>
<protein>
    <submittedName>
        <fullName evidence="1">Uncharacterized protein</fullName>
    </submittedName>
</protein>